<evidence type="ECO:0000256" key="2">
    <source>
        <dbReference type="ARBA" id="ARBA00012502"/>
    </source>
</evidence>
<dbReference type="AlphaFoldDB" id="E1ZKI9"/>
<dbReference type="EC" id="1.8.4.11" evidence="2"/>
<dbReference type="STRING" id="554065.E1ZKI9"/>
<gene>
    <name evidence="9" type="ORF">CHLNCDRAFT_25450</name>
</gene>
<dbReference type="PANTHER" id="PTHR42799">
    <property type="entry name" value="MITOCHONDRIAL PEPTIDE METHIONINE SULFOXIDE REDUCTASE"/>
    <property type="match status" value="1"/>
</dbReference>
<comment type="catalytic activity">
    <reaction evidence="7">
        <text>[thioredoxin]-disulfide + L-methionine + H2O = L-methionine (S)-S-oxide + [thioredoxin]-dithiol</text>
        <dbReference type="Rhea" id="RHEA:19993"/>
        <dbReference type="Rhea" id="RHEA-COMP:10698"/>
        <dbReference type="Rhea" id="RHEA-COMP:10700"/>
        <dbReference type="ChEBI" id="CHEBI:15377"/>
        <dbReference type="ChEBI" id="CHEBI:29950"/>
        <dbReference type="ChEBI" id="CHEBI:50058"/>
        <dbReference type="ChEBI" id="CHEBI:57844"/>
        <dbReference type="ChEBI" id="CHEBI:58772"/>
        <dbReference type="EC" id="1.8.4.11"/>
    </reaction>
</comment>
<dbReference type="InterPro" id="IPR036509">
    <property type="entry name" value="Met_Sox_Rdtase_MsrA_sf"/>
</dbReference>
<sequence length="200" mass="22251">TPPEGLEIATVAGGCFWGLELAYQRVPGVVKTSVGYTAGQVPNPTYEEVCSGRTGHTEAVQMYYDPATCTFERILEEFFEKVDPTTLNRQGNDVGTQYRSVIFYHNEQQKEAAEKLASGLFRLPGKKVQTTIEPATDYYLAEDYHQQYLSRGGRFNRPQSAEKGCNDKIRCCEWGWAWCRAGGLQGCASAFVRSCVVSSC</sequence>
<dbReference type="InterPro" id="IPR050162">
    <property type="entry name" value="MsrA_MetSO_reductase"/>
</dbReference>
<dbReference type="FunFam" id="3.30.1060.10:FF:000002">
    <property type="entry name" value="Peptide methionine sulfoxide reductase"/>
    <property type="match status" value="1"/>
</dbReference>
<evidence type="ECO:0000256" key="5">
    <source>
        <dbReference type="ARBA" id="ARBA00030643"/>
    </source>
</evidence>
<dbReference type="EMBL" id="GL433850">
    <property type="protein sequence ID" value="EFN53814.1"/>
    <property type="molecule type" value="Genomic_DNA"/>
</dbReference>
<dbReference type="Pfam" id="PF01625">
    <property type="entry name" value="PMSR"/>
    <property type="match status" value="1"/>
</dbReference>
<dbReference type="KEGG" id="cvr:CHLNCDRAFT_25450"/>
<dbReference type="GeneID" id="17353165"/>
<dbReference type="HAMAP" id="MF_01401">
    <property type="entry name" value="MsrA"/>
    <property type="match status" value="1"/>
</dbReference>
<keyword evidence="3" id="KW-0560">Oxidoreductase</keyword>
<dbReference type="FunCoup" id="E1ZKI9">
    <property type="interactions" value="1655"/>
</dbReference>
<dbReference type="Gene3D" id="3.30.1060.10">
    <property type="entry name" value="Peptide methionine sulphoxide reductase MsrA"/>
    <property type="match status" value="1"/>
</dbReference>
<dbReference type="OMA" id="FWCLEHD"/>
<evidence type="ECO:0000256" key="4">
    <source>
        <dbReference type="ARBA" id="ARBA00030273"/>
    </source>
</evidence>
<evidence type="ECO:0000256" key="3">
    <source>
        <dbReference type="ARBA" id="ARBA00023002"/>
    </source>
</evidence>
<organism evidence="10">
    <name type="scientific">Chlorella variabilis</name>
    <name type="common">Green alga</name>
    <dbReference type="NCBI Taxonomy" id="554065"/>
    <lineage>
        <taxon>Eukaryota</taxon>
        <taxon>Viridiplantae</taxon>
        <taxon>Chlorophyta</taxon>
        <taxon>core chlorophytes</taxon>
        <taxon>Trebouxiophyceae</taxon>
        <taxon>Chlorellales</taxon>
        <taxon>Chlorellaceae</taxon>
        <taxon>Chlorella clade</taxon>
        <taxon>Chlorella</taxon>
    </lineage>
</organism>
<name>E1ZKI9_CHLVA</name>
<evidence type="ECO:0000256" key="1">
    <source>
        <dbReference type="ARBA" id="ARBA00005591"/>
    </source>
</evidence>
<evidence type="ECO:0000259" key="8">
    <source>
        <dbReference type="Pfam" id="PF01625"/>
    </source>
</evidence>
<dbReference type="InParanoid" id="E1ZKI9"/>
<dbReference type="RefSeq" id="XP_005845916.1">
    <property type="nucleotide sequence ID" value="XM_005845854.1"/>
</dbReference>
<dbReference type="SUPFAM" id="SSF55068">
    <property type="entry name" value="Peptide methionine sulfoxide reductase"/>
    <property type="match status" value="1"/>
</dbReference>
<comment type="similarity">
    <text evidence="1">Belongs to the MsrA Met sulfoxide reductase family.</text>
</comment>
<comment type="catalytic activity">
    <reaction evidence="6">
        <text>L-methionyl-[protein] + [thioredoxin]-disulfide + H2O = L-methionyl-(S)-S-oxide-[protein] + [thioredoxin]-dithiol</text>
        <dbReference type="Rhea" id="RHEA:14217"/>
        <dbReference type="Rhea" id="RHEA-COMP:10698"/>
        <dbReference type="Rhea" id="RHEA-COMP:10700"/>
        <dbReference type="Rhea" id="RHEA-COMP:12313"/>
        <dbReference type="Rhea" id="RHEA-COMP:12315"/>
        <dbReference type="ChEBI" id="CHEBI:15377"/>
        <dbReference type="ChEBI" id="CHEBI:16044"/>
        <dbReference type="ChEBI" id="CHEBI:29950"/>
        <dbReference type="ChEBI" id="CHEBI:44120"/>
        <dbReference type="ChEBI" id="CHEBI:50058"/>
        <dbReference type="EC" id="1.8.4.11"/>
    </reaction>
</comment>
<dbReference type="PANTHER" id="PTHR42799:SF2">
    <property type="entry name" value="MITOCHONDRIAL PEPTIDE METHIONINE SULFOXIDE REDUCTASE"/>
    <property type="match status" value="1"/>
</dbReference>
<feature type="non-terminal residue" evidence="9">
    <location>
        <position position="1"/>
    </location>
</feature>
<protein>
    <recommendedName>
        <fullName evidence="2">peptide-methionine (S)-S-oxide reductase</fullName>
        <ecNumber evidence="2">1.8.4.11</ecNumber>
    </recommendedName>
    <alternativeName>
        <fullName evidence="5">Peptide-methionine (S)-S-oxide reductase</fullName>
    </alternativeName>
    <alternativeName>
        <fullName evidence="4">Protein-methionine-S-oxide reductase</fullName>
    </alternativeName>
</protein>
<evidence type="ECO:0000313" key="9">
    <source>
        <dbReference type="EMBL" id="EFN53814.1"/>
    </source>
</evidence>
<keyword evidence="10" id="KW-1185">Reference proteome</keyword>
<evidence type="ECO:0000256" key="7">
    <source>
        <dbReference type="ARBA" id="ARBA00048782"/>
    </source>
</evidence>
<proteinExistence type="inferred from homology"/>
<dbReference type="NCBIfam" id="TIGR00401">
    <property type="entry name" value="msrA"/>
    <property type="match status" value="1"/>
</dbReference>
<dbReference type="GO" id="GO:0005737">
    <property type="term" value="C:cytoplasm"/>
    <property type="evidence" value="ECO:0007669"/>
    <property type="project" value="TreeGrafter"/>
</dbReference>
<dbReference type="Proteomes" id="UP000008141">
    <property type="component" value="Unassembled WGS sequence"/>
</dbReference>
<dbReference type="eggNOG" id="KOG1635">
    <property type="taxonomic scope" value="Eukaryota"/>
</dbReference>
<dbReference type="GO" id="GO:0008113">
    <property type="term" value="F:peptide-methionine (S)-S-oxide reductase activity"/>
    <property type="evidence" value="ECO:0007669"/>
    <property type="project" value="UniProtKB-EC"/>
</dbReference>
<accession>E1ZKI9</accession>
<evidence type="ECO:0000313" key="10">
    <source>
        <dbReference type="Proteomes" id="UP000008141"/>
    </source>
</evidence>
<feature type="domain" description="Peptide methionine sulphoxide reductase MsrA" evidence="8">
    <location>
        <begin position="9"/>
        <end position="151"/>
    </location>
</feature>
<dbReference type="GO" id="GO:0034599">
    <property type="term" value="P:cellular response to oxidative stress"/>
    <property type="evidence" value="ECO:0007669"/>
    <property type="project" value="TreeGrafter"/>
</dbReference>
<reference evidence="9 10" key="1">
    <citation type="journal article" date="2010" name="Plant Cell">
        <title>The Chlorella variabilis NC64A genome reveals adaptation to photosymbiosis, coevolution with viruses, and cryptic sex.</title>
        <authorList>
            <person name="Blanc G."/>
            <person name="Duncan G."/>
            <person name="Agarkova I."/>
            <person name="Borodovsky M."/>
            <person name="Gurnon J."/>
            <person name="Kuo A."/>
            <person name="Lindquist E."/>
            <person name="Lucas S."/>
            <person name="Pangilinan J."/>
            <person name="Polle J."/>
            <person name="Salamov A."/>
            <person name="Terry A."/>
            <person name="Yamada T."/>
            <person name="Dunigan D.D."/>
            <person name="Grigoriev I.V."/>
            <person name="Claverie J.M."/>
            <person name="Van Etten J.L."/>
        </authorList>
    </citation>
    <scope>NUCLEOTIDE SEQUENCE [LARGE SCALE GENOMIC DNA]</scope>
    <source>
        <strain evidence="9 10">NC64A</strain>
    </source>
</reference>
<dbReference type="OrthoDB" id="77405at2759"/>
<evidence type="ECO:0000256" key="6">
    <source>
        <dbReference type="ARBA" id="ARBA00047806"/>
    </source>
</evidence>
<dbReference type="InterPro" id="IPR002569">
    <property type="entry name" value="Met_Sox_Rdtase_MsrA_dom"/>
</dbReference>